<dbReference type="GO" id="GO:0005737">
    <property type="term" value="C:cytoplasm"/>
    <property type="evidence" value="ECO:0007669"/>
    <property type="project" value="UniProtKB-SubCell"/>
</dbReference>
<evidence type="ECO:0000256" key="1">
    <source>
        <dbReference type="ARBA" id="ARBA00004496"/>
    </source>
</evidence>
<dbReference type="OrthoDB" id="6376697at2759"/>
<dbReference type="PANTHER" id="PTHR46342:SF1">
    <property type="entry name" value="ALPHA-CATULIN"/>
    <property type="match status" value="1"/>
</dbReference>
<dbReference type="InterPro" id="IPR030045">
    <property type="entry name" value="CTNNAL1"/>
</dbReference>
<accession>A0A815KDM7</accession>
<comment type="similarity">
    <text evidence="2">Belongs to the vinculin/alpha-catenin family.</text>
</comment>
<dbReference type="InterPro" id="IPR001033">
    <property type="entry name" value="Alpha_catenin"/>
</dbReference>
<name>A0A815KDM7_9BILA</name>
<dbReference type="PANTHER" id="PTHR46342">
    <property type="entry name" value="ALPHA-CATULIN"/>
    <property type="match status" value="1"/>
</dbReference>
<comment type="subcellular location">
    <subcellularLocation>
        <location evidence="1">Cytoplasm</location>
    </subcellularLocation>
</comment>
<dbReference type="Proteomes" id="UP000663891">
    <property type="component" value="Unassembled WGS sequence"/>
</dbReference>
<dbReference type="PRINTS" id="PR00805">
    <property type="entry name" value="ALPHACATENIN"/>
</dbReference>
<dbReference type="EMBL" id="CAJOAY010001583">
    <property type="protein sequence ID" value="CAF3861648.1"/>
    <property type="molecule type" value="Genomic_DNA"/>
</dbReference>
<evidence type="ECO:0008006" key="8">
    <source>
        <dbReference type="Google" id="ProtNLM"/>
    </source>
</evidence>
<gene>
    <name evidence="6" type="ORF">OKA104_LOCUS22073</name>
    <name evidence="5" type="ORF">VCS650_LOCUS35807</name>
</gene>
<evidence type="ECO:0000256" key="4">
    <source>
        <dbReference type="SAM" id="MobiDB-lite"/>
    </source>
</evidence>
<dbReference type="Pfam" id="PF01044">
    <property type="entry name" value="Vinculin"/>
    <property type="match status" value="2"/>
</dbReference>
<organism evidence="5 7">
    <name type="scientific">Adineta steineri</name>
    <dbReference type="NCBI Taxonomy" id="433720"/>
    <lineage>
        <taxon>Eukaryota</taxon>
        <taxon>Metazoa</taxon>
        <taxon>Spiralia</taxon>
        <taxon>Gnathifera</taxon>
        <taxon>Rotifera</taxon>
        <taxon>Eurotatoria</taxon>
        <taxon>Bdelloidea</taxon>
        <taxon>Adinetida</taxon>
        <taxon>Adinetidae</taxon>
        <taxon>Adineta</taxon>
    </lineage>
</organism>
<sequence>MASTYKGLSSQKSLEIKTKSIETTLVPLVTQISTLVNFKEKPRSSLTTNEKTLNAINRVGEAVHMAVERFVSVGESIGNENPEIKSDLIDACREARTSGEAIKRITCVEYDNFGKPVCVTDRHSMVQAARGLLSAVTRVLLLADMVVVKQIISTKKKVISTLNRVEGVASFSEFVKLFGVYGTQMVDLAHLTGDRQNDLKDERRRSQLSASRTILEKSTMLILTSSKAYLRHNECLHARKCRDLVYGQVRRALDMVQLIVYDSGSTTLNTTPTLTLLLAKNEINFVKSLRQFEYAVEMLNASSTSTTKEQLEQLCNATIDNSQDFTDSVYISIEQREKVLQYHKKLQDQLAEIIKIISEKQNETLVTAIQTIQQIAREFRQQLEQMAMLRASEFFRTHDESVLLNELKTCSSSGRNDLLQGSTDRFREQSEIAIELSKLLRHISSCDQLQVSSEYHDMVFLNLSHMIMSSSQSLAAHPNSRVAKENLDVLCRFWEQQINDFSILVKEIQDVIEGRGEKTVYLSLPRPGKHGTTSKAGFKPTKLDSDEQAKIAKVGLEMKLVTSEMDAEAEKWDEPQNEIAKRAKNMSSMAFSMYLFTRGEGTLRTTQDLFTQAYYFVEEGSRLTSIVQEFLNQVPNKTARQEILIQLEQVPLMCHQLKLKLKTPASGKTSTFSKVDAVICETRDLMNIVSRLCTTVFACQSKYNIIDYHTTPPATNTTYSRPPPSSSKRPTLYRTTSTEQNDRFDTKSERAIRSSSLQRPSSYLPAFDHI</sequence>
<dbReference type="Proteomes" id="UP000663881">
    <property type="component" value="Unassembled WGS sequence"/>
</dbReference>
<dbReference type="GO" id="GO:0045296">
    <property type="term" value="F:cadherin binding"/>
    <property type="evidence" value="ECO:0007669"/>
    <property type="project" value="InterPro"/>
</dbReference>
<comment type="caution">
    <text evidence="5">The sequence shown here is derived from an EMBL/GenBank/DDBJ whole genome shotgun (WGS) entry which is preliminary data.</text>
</comment>
<dbReference type="AlphaFoldDB" id="A0A815KDM7"/>
<reference evidence="5" key="1">
    <citation type="submission" date="2021-02" db="EMBL/GenBank/DDBJ databases">
        <authorList>
            <person name="Nowell W R."/>
        </authorList>
    </citation>
    <scope>NUCLEOTIDE SEQUENCE</scope>
</reference>
<dbReference type="Gene3D" id="1.20.120.230">
    <property type="entry name" value="Alpha-catenin/vinculin-like"/>
    <property type="match status" value="4"/>
</dbReference>
<evidence type="ECO:0000313" key="7">
    <source>
        <dbReference type="Proteomes" id="UP000663891"/>
    </source>
</evidence>
<dbReference type="EMBL" id="CAJNON010000832">
    <property type="protein sequence ID" value="CAF1388419.1"/>
    <property type="molecule type" value="Genomic_DNA"/>
</dbReference>
<evidence type="ECO:0000256" key="2">
    <source>
        <dbReference type="ARBA" id="ARBA00008376"/>
    </source>
</evidence>
<dbReference type="GO" id="GO:0007266">
    <property type="term" value="P:Rho protein signal transduction"/>
    <property type="evidence" value="ECO:0007669"/>
    <property type="project" value="InterPro"/>
</dbReference>
<feature type="region of interest" description="Disordered" evidence="4">
    <location>
        <begin position="711"/>
        <end position="758"/>
    </location>
</feature>
<proteinExistence type="inferred from homology"/>
<dbReference type="InterPro" id="IPR036723">
    <property type="entry name" value="Alpha-catenin/vinculin-like_sf"/>
</dbReference>
<evidence type="ECO:0000313" key="6">
    <source>
        <dbReference type="EMBL" id="CAF3861648.1"/>
    </source>
</evidence>
<dbReference type="GO" id="GO:0007155">
    <property type="term" value="P:cell adhesion"/>
    <property type="evidence" value="ECO:0007669"/>
    <property type="project" value="InterPro"/>
</dbReference>
<dbReference type="InterPro" id="IPR006077">
    <property type="entry name" value="Vinculin/catenin"/>
</dbReference>
<keyword evidence="3" id="KW-0963">Cytoplasm</keyword>
<dbReference type="GO" id="GO:0051015">
    <property type="term" value="F:actin filament binding"/>
    <property type="evidence" value="ECO:0007669"/>
    <property type="project" value="InterPro"/>
</dbReference>
<evidence type="ECO:0000313" key="5">
    <source>
        <dbReference type="EMBL" id="CAF1388419.1"/>
    </source>
</evidence>
<evidence type="ECO:0000256" key="3">
    <source>
        <dbReference type="ARBA" id="ARBA00022490"/>
    </source>
</evidence>
<dbReference type="SUPFAM" id="SSF47220">
    <property type="entry name" value="alpha-catenin/vinculin-like"/>
    <property type="match status" value="3"/>
</dbReference>
<feature type="compositionally biased region" description="Basic and acidic residues" evidence="4">
    <location>
        <begin position="740"/>
        <end position="752"/>
    </location>
</feature>
<protein>
    <recommendedName>
        <fullName evidence="8">Alpha-catulin</fullName>
    </recommendedName>
</protein>